<feature type="region of interest" description="Disordered" evidence="1">
    <location>
        <begin position="1"/>
        <end position="34"/>
    </location>
</feature>
<dbReference type="EMBL" id="KZ559547">
    <property type="protein sequence ID" value="PLN80464.1"/>
    <property type="molecule type" value="Genomic_DNA"/>
</dbReference>
<dbReference type="AlphaFoldDB" id="A0A2J5HTB4"/>
<evidence type="ECO:0000256" key="2">
    <source>
        <dbReference type="SAM" id="Phobius"/>
    </source>
</evidence>
<dbReference type="Proteomes" id="UP000235023">
    <property type="component" value="Unassembled WGS sequence"/>
</dbReference>
<sequence length="616" mass="68561">MSVHSGASDAEAGLSETNDTTVHTQDPQPDTKARRRWLEWNDTWAWEIGSVTLAVVGIALLVAFLVTINNTPYANWQYTASPNTIVSIIVTITKAALLVPVSSCLGQLKWNLFQDPAPLYHMQAIDQASRGPWGSMEILLGGLFGSRTGILTYVGAMLTILALAVDPFAQQILTIPSRTVPALNATAFTQTSQNWWYSDQSDVHLELPPTLLTAIISGLMQTHRPLEPKCNALSCDFPEFIAMGMCSKCEDVTARTDQKCQVEEDTSFWDSDRGPIHPALEKIPTNCSYQTPSNFSFEFPHPQSMSIGPYYGIKSEDWRKNDNVTMYPNHWSLRPRANVPILDIQAPIVSLVEVDYLNPIHYIVSNATAPPTKPSVTECAIYFCERQYAASTYQATTQNNSPAHVASTQELIVKNHEEEQPDILSEQIFYFNPPKGSKTLSKDSTYSMDHLTFNSFRPFMMTLFNSTTNINRFDPPLSDTLKLASFLRRGDISEILESMSTSVTDTLRKNGNGTKVHGKAFRDERFIQVRWPWIILPVVVTLGSLALLLGTAVRSKQRGAVLWKCMVLPLLSSRLETTPGDKIASVRSADGMTAESKNMRAVVVRDEGPLTFKEKL</sequence>
<dbReference type="InterPro" id="IPR021514">
    <property type="entry name" value="DUF3176"/>
</dbReference>
<evidence type="ECO:0000313" key="4">
    <source>
        <dbReference type="Proteomes" id="UP000235023"/>
    </source>
</evidence>
<feature type="transmembrane region" description="Helical" evidence="2">
    <location>
        <begin position="150"/>
        <end position="169"/>
    </location>
</feature>
<feature type="transmembrane region" description="Helical" evidence="2">
    <location>
        <begin position="531"/>
        <end position="553"/>
    </location>
</feature>
<keyword evidence="4" id="KW-1185">Reference proteome</keyword>
<evidence type="ECO:0000256" key="1">
    <source>
        <dbReference type="SAM" id="MobiDB-lite"/>
    </source>
</evidence>
<keyword evidence="2" id="KW-0472">Membrane</keyword>
<keyword evidence="2" id="KW-1133">Transmembrane helix</keyword>
<dbReference type="OrthoDB" id="5376804at2759"/>
<keyword evidence="2" id="KW-0812">Transmembrane</keyword>
<feature type="transmembrane region" description="Helical" evidence="2">
    <location>
        <begin position="44"/>
        <end position="65"/>
    </location>
</feature>
<proteinExistence type="predicted"/>
<name>A0A2J5HTB4_9EURO</name>
<dbReference type="Pfam" id="PF11374">
    <property type="entry name" value="DUF3176"/>
    <property type="match status" value="1"/>
</dbReference>
<dbReference type="PANTHER" id="PTHR35394:SF5">
    <property type="entry name" value="DUF3176 DOMAIN-CONTAINING PROTEIN"/>
    <property type="match status" value="1"/>
</dbReference>
<protein>
    <submittedName>
        <fullName evidence="3">Uncharacterized protein</fullName>
    </submittedName>
</protein>
<dbReference type="PANTHER" id="PTHR35394">
    <property type="entry name" value="DUF3176 DOMAIN-CONTAINING PROTEIN"/>
    <property type="match status" value="1"/>
</dbReference>
<organism evidence="3 4">
    <name type="scientific">Aspergillus taichungensis</name>
    <dbReference type="NCBI Taxonomy" id="482145"/>
    <lineage>
        <taxon>Eukaryota</taxon>
        <taxon>Fungi</taxon>
        <taxon>Dikarya</taxon>
        <taxon>Ascomycota</taxon>
        <taxon>Pezizomycotina</taxon>
        <taxon>Eurotiomycetes</taxon>
        <taxon>Eurotiomycetidae</taxon>
        <taxon>Eurotiales</taxon>
        <taxon>Aspergillaceae</taxon>
        <taxon>Aspergillus</taxon>
        <taxon>Aspergillus subgen. Circumdati</taxon>
    </lineage>
</organism>
<feature type="compositionally biased region" description="Polar residues" evidence="1">
    <location>
        <begin position="15"/>
        <end position="28"/>
    </location>
</feature>
<accession>A0A2J5HTB4</accession>
<evidence type="ECO:0000313" key="3">
    <source>
        <dbReference type="EMBL" id="PLN80464.1"/>
    </source>
</evidence>
<gene>
    <name evidence="3" type="ORF">BDW42DRAFT_170896</name>
</gene>
<reference evidence="4" key="1">
    <citation type="submission" date="2017-12" db="EMBL/GenBank/DDBJ databases">
        <authorList>
            <consortium name="DOE Joint Genome Institute"/>
            <person name="Mondo S.J."/>
            <person name="Kjaerbolling I."/>
            <person name="Vesth T.C."/>
            <person name="Frisvad J.C."/>
            <person name="Nybo J.L."/>
            <person name="Theobald S."/>
            <person name="Kuo A."/>
            <person name="Bowyer P."/>
            <person name="Matsuda Y."/>
            <person name="Lyhne E.K."/>
            <person name="Kogle M.E."/>
            <person name="Clum A."/>
            <person name="Lipzen A."/>
            <person name="Salamov A."/>
            <person name="Ngan C.Y."/>
            <person name="Daum C."/>
            <person name="Chiniquy J."/>
            <person name="Barry K."/>
            <person name="LaButti K."/>
            <person name="Haridas S."/>
            <person name="Simmons B.A."/>
            <person name="Magnuson J.K."/>
            <person name="Mortensen U.H."/>
            <person name="Larsen T.O."/>
            <person name="Grigoriev I.V."/>
            <person name="Baker S.E."/>
            <person name="Andersen M.R."/>
            <person name="Nordberg H.P."/>
            <person name="Cantor M.N."/>
            <person name="Hua S.X."/>
        </authorList>
    </citation>
    <scope>NUCLEOTIDE SEQUENCE [LARGE SCALE GENOMIC DNA]</scope>
    <source>
        <strain evidence="4">IBT 19404</strain>
    </source>
</reference>